<feature type="domain" description="DUF1023" evidence="2">
    <location>
        <begin position="306"/>
        <end position="471"/>
    </location>
</feature>
<dbReference type="SUPFAM" id="SSF53474">
    <property type="entry name" value="alpha/beta-Hydrolases"/>
    <property type="match status" value="1"/>
</dbReference>
<evidence type="ECO:0000259" key="2">
    <source>
        <dbReference type="Pfam" id="PF06259"/>
    </source>
</evidence>
<feature type="compositionally biased region" description="Basic and acidic residues" evidence="1">
    <location>
        <begin position="242"/>
        <end position="254"/>
    </location>
</feature>
<reference evidence="3 4" key="1">
    <citation type="submission" date="2021-03" db="EMBL/GenBank/DDBJ databases">
        <title>Human Oral Microbial Genomes.</title>
        <authorList>
            <person name="Johnston C.D."/>
            <person name="Chen T."/>
            <person name="Dewhirst F.E."/>
        </authorList>
    </citation>
    <scope>NUCLEOTIDE SEQUENCE [LARGE SCALE GENOMIC DNA]</scope>
    <source>
        <strain evidence="3 4">DSMZ 100122</strain>
    </source>
</reference>
<dbReference type="RefSeq" id="WP_212324486.1">
    <property type="nucleotide sequence ID" value="NZ_AP024463.1"/>
</dbReference>
<protein>
    <recommendedName>
        <fullName evidence="2">DUF1023 domain-containing protein</fullName>
    </recommendedName>
</protein>
<accession>A0ABX7Y5L6</accession>
<sequence>MAINWDEIQRWDPKNLNSASRKLRELRQGLMTEADDADGAKSRIRSTGAAVEAMKTSLGSLNSNLSQLVNDISELMMATAAAAEGVWDVKTKVLECTSFVAENTYLKIQGNGEVVVDLSGKYAGGSMEAKNKGKDLENLIKAALDRARDVDDAYDKRLKAVGDGTYKSSETASSQSQGLPDLPQKGWSATEVAAWWNALTPEEKKNIIENHPDDIRNLDGISANARDEANRKVLDKELERARHDRDELQKKVDEEGFDDDNINPYLDDKNKADKRVKDLEKIQNLMGEKEGDGSKYHLLTLDASGDKDVRAAIAMGDVDKASNIATVVPGVGTTVRDSMDGELHKAEELRNHSGSDNTAAVAWIGYDTPDSIWSPETRGTGTADEGARSLNGFHEGIHAYRQSQGSDPHITTVAHSYGSLTAGTAALTTKAGAVDDMVLYGSPGGRATDVHQYNVPEGHVYASANDKDEVTGKGGWWQGILGGGEEAVGMGKKPVELHGVKNIASNGGGHDDYWNNPEFVEDASQIVANEDPGVDRSDNQAEAVTKPPAKK</sequence>
<keyword evidence="4" id="KW-1185">Reference proteome</keyword>
<gene>
    <name evidence="3" type="ORF">J5A65_01765</name>
</gene>
<feature type="region of interest" description="Disordered" evidence="1">
    <location>
        <begin position="242"/>
        <end position="269"/>
    </location>
</feature>
<organism evidence="3 4">
    <name type="scientific">Arachnia rubra</name>
    <dbReference type="NCBI Taxonomy" id="1547448"/>
    <lineage>
        <taxon>Bacteria</taxon>
        <taxon>Bacillati</taxon>
        <taxon>Actinomycetota</taxon>
        <taxon>Actinomycetes</taxon>
        <taxon>Propionibacteriales</taxon>
        <taxon>Propionibacteriaceae</taxon>
        <taxon>Arachnia</taxon>
    </lineage>
</organism>
<dbReference type="Gene3D" id="3.40.50.1820">
    <property type="entry name" value="alpha/beta hydrolase"/>
    <property type="match status" value="1"/>
</dbReference>
<evidence type="ECO:0000313" key="4">
    <source>
        <dbReference type="Proteomes" id="UP000678513"/>
    </source>
</evidence>
<evidence type="ECO:0000256" key="1">
    <source>
        <dbReference type="SAM" id="MobiDB-lite"/>
    </source>
</evidence>
<feature type="region of interest" description="Disordered" evidence="1">
    <location>
        <begin position="527"/>
        <end position="551"/>
    </location>
</feature>
<dbReference type="Pfam" id="PF06259">
    <property type="entry name" value="Abhydrolase_8"/>
    <property type="match status" value="1"/>
</dbReference>
<dbReference type="InterPro" id="IPR029058">
    <property type="entry name" value="AB_hydrolase_fold"/>
</dbReference>
<name>A0ABX7Y5L6_9ACTN</name>
<feature type="region of interest" description="Disordered" evidence="1">
    <location>
        <begin position="165"/>
        <end position="184"/>
    </location>
</feature>
<feature type="compositionally biased region" description="Polar residues" evidence="1">
    <location>
        <begin position="166"/>
        <end position="178"/>
    </location>
</feature>
<evidence type="ECO:0000313" key="3">
    <source>
        <dbReference type="EMBL" id="QUC08500.1"/>
    </source>
</evidence>
<dbReference type="InterPro" id="IPR010427">
    <property type="entry name" value="DUF1023"/>
</dbReference>
<dbReference type="EMBL" id="CP072384">
    <property type="protein sequence ID" value="QUC08500.1"/>
    <property type="molecule type" value="Genomic_DNA"/>
</dbReference>
<dbReference type="Proteomes" id="UP000678513">
    <property type="component" value="Chromosome"/>
</dbReference>
<proteinExistence type="predicted"/>